<dbReference type="RefSeq" id="XP_022301128.1">
    <property type="nucleotide sequence ID" value="XM_022445420.1"/>
</dbReference>
<dbReference type="KEGG" id="cvn:111109336"/>
<sequence length="696" mass="80361">MHGAQSGEGGVTAPPKIQNLLEIDPYLRNFETEIKRRYGCFLNLEKSIEHNEGGYEKFSRGYESFGIHRASDNGIFMKEWAPGAEGVFLRGEFNGWNQTQFPFTKKEYGKWELKIPPNADGSCPIGHNSKIKLVIKTKSGELVDRLSPWASYVTQPDDTKAYDQVFWSPAQKYQFQQPHPKKPESLRIYESHVGIASWEGKIATYKEFAQNVIPRIKNLGYNTIQLMAVMEHAYYASFGYQVTSFFAASSRYGTPEELKEMIDVAHANGITVLLDVVHSHASKNVVDGLNRFDGTDSCYFHGSGRGNHDLWDSRLFNYTEWEVLRFLLSNLRWWIEEYKFDGFRFDGVTSMLYHTHGMGHGFSGDYSEYFGLNTDTESLVYLMLSNHMLHSLYPDFMITIAEEVSGMPALCRPIEEGGQGFDYRLAMALPDMWIKHLKEISDDNWEMGKICHTLANRRYGEKCIAYAESHDQALVGDKTLAFWLMDKEMYTHMSTMSPPNLIIDRGMALHKMIRLITMGLGGEGYLNFIGNEFGHPEWLDFPRAGNNSSYHYCRRQWHLVDDDLLRYKYLNNFDRDMMHLEMKYQWLSHPQVSPQLGNYVSRKHEGDKVVVFDRADKLVFVFNWHPSNSYTDYKIGVNIPGKYKIVLDTDAEQYGGHKRLDHSVDFFTANDPWDNRRCSLMVYIPCRSAFVLAKVD</sequence>
<proteinExistence type="inferred from homology"/>
<gene>
    <name evidence="12" type="primary">LOC111109336</name>
</gene>
<dbReference type="FunFam" id="2.60.40.1180:FF:000003">
    <property type="entry name" value="1,4-alpha-glucan-branching enzyme, chloroplastic/amyloplastic"/>
    <property type="match status" value="1"/>
</dbReference>
<evidence type="ECO:0000256" key="2">
    <source>
        <dbReference type="ARBA" id="ARBA00004496"/>
    </source>
</evidence>
<comment type="pathway">
    <text evidence="8">Glycan biosynthesis.</text>
</comment>
<accession>A0A8B8BD52</accession>
<dbReference type="GeneID" id="111109336"/>
<dbReference type="GO" id="GO:0005737">
    <property type="term" value="C:cytoplasm"/>
    <property type="evidence" value="ECO:0007669"/>
    <property type="project" value="UniProtKB-SubCell"/>
</dbReference>
<evidence type="ECO:0000256" key="6">
    <source>
        <dbReference type="ARBA" id="ARBA00022676"/>
    </source>
</evidence>
<dbReference type="CDD" id="cd02854">
    <property type="entry name" value="E_set_GBE_euk_N"/>
    <property type="match status" value="1"/>
</dbReference>
<dbReference type="Pfam" id="PF00128">
    <property type="entry name" value="Alpha-amylase"/>
    <property type="match status" value="1"/>
</dbReference>
<dbReference type="Pfam" id="PF02806">
    <property type="entry name" value="Alpha-amylase_C"/>
    <property type="match status" value="1"/>
</dbReference>
<evidence type="ECO:0000256" key="1">
    <source>
        <dbReference type="ARBA" id="ARBA00000826"/>
    </source>
</evidence>
<evidence type="ECO:0000256" key="7">
    <source>
        <dbReference type="ARBA" id="ARBA00022679"/>
    </source>
</evidence>
<dbReference type="InterPro" id="IPR013780">
    <property type="entry name" value="Glyco_hydro_b"/>
</dbReference>
<dbReference type="InterPro" id="IPR006048">
    <property type="entry name" value="A-amylase/branching_C"/>
</dbReference>
<keyword evidence="6" id="KW-0328">Glycosyltransferase</keyword>
<dbReference type="AlphaFoldDB" id="A0A8B8BD52"/>
<dbReference type="InterPro" id="IPR017853">
    <property type="entry name" value="GH"/>
</dbReference>
<feature type="active site" description="Proton donor" evidence="9">
    <location>
        <position position="402"/>
    </location>
</feature>
<protein>
    <recommendedName>
        <fullName evidence="4">1,4-alpha-glucan branching enzyme</fullName>
        <ecNumber evidence="4">2.4.1.18</ecNumber>
    </recommendedName>
</protein>
<evidence type="ECO:0000256" key="3">
    <source>
        <dbReference type="ARBA" id="ARBA00009000"/>
    </source>
</evidence>
<dbReference type="PANTHER" id="PTHR43651:SF3">
    <property type="entry name" value="1,4-ALPHA-GLUCAN-BRANCHING ENZYME"/>
    <property type="match status" value="1"/>
</dbReference>
<dbReference type="SUPFAM" id="SSF51011">
    <property type="entry name" value="Glycosyl hydrolase domain"/>
    <property type="match status" value="1"/>
</dbReference>
<dbReference type="PIRSF" id="PIRSF000463">
    <property type="entry name" value="GlgB"/>
    <property type="match status" value="1"/>
</dbReference>
<dbReference type="GO" id="GO:0005978">
    <property type="term" value="P:glycogen biosynthetic process"/>
    <property type="evidence" value="ECO:0007669"/>
    <property type="project" value="InterPro"/>
</dbReference>
<dbReference type="CDD" id="cd11321">
    <property type="entry name" value="AmyAc_bac_euk_BE"/>
    <property type="match status" value="1"/>
</dbReference>
<dbReference type="Gene3D" id="2.60.40.10">
    <property type="entry name" value="Immunoglobulins"/>
    <property type="match status" value="1"/>
</dbReference>
<dbReference type="SUPFAM" id="SSF51445">
    <property type="entry name" value="(Trans)glycosidases"/>
    <property type="match status" value="1"/>
</dbReference>
<dbReference type="Pfam" id="PF02922">
    <property type="entry name" value="CBM_48"/>
    <property type="match status" value="1"/>
</dbReference>
<dbReference type="GO" id="GO:0004553">
    <property type="term" value="F:hydrolase activity, hydrolyzing O-glycosyl compounds"/>
    <property type="evidence" value="ECO:0007669"/>
    <property type="project" value="InterPro"/>
</dbReference>
<evidence type="ECO:0000259" key="10">
    <source>
        <dbReference type="SMART" id="SM00642"/>
    </source>
</evidence>
<comment type="catalytic activity">
    <reaction evidence="1">
        <text>Transfers a segment of a (1-&gt;4)-alpha-D-glucan chain to a primary hydroxy group in a similar glucan chain.</text>
        <dbReference type="EC" id="2.4.1.18"/>
    </reaction>
</comment>
<dbReference type="InterPro" id="IPR004193">
    <property type="entry name" value="Glyco_hydro_13_N"/>
</dbReference>
<keyword evidence="5" id="KW-0963">Cytoplasm</keyword>
<dbReference type="Proteomes" id="UP000694844">
    <property type="component" value="Chromosome 1"/>
</dbReference>
<evidence type="ECO:0000256" key="9">
    <source>
        <dbReference type="PIRSR" id="PIRSR000463-1"/>
    </source>
</evidence>
<dbReference type="GO" id="GO:0043169">
    <property type="term" value="F:cation binding"/>
    <property type="evidence" value="ECO:0007669"/>
    <property type="project" value="InterPro"/>
</dbReference>
<comment type="subcellular location">
    <subcellularLocation>
        <location evidence="2">Cytoplasm</location>
    </subcellularLocation>
</comment>
<dbReference type="InterPro" id="IPR013783">
    <property type="entry name" value="Ig-like_fold"/>
</dbReference>
<dbReference type="SMART" id="SM00642">
    <property type="entry name" value="Aamy"/>
    <property type="match status" value="1"/>
</dbReference>
<keyword evidence="11" id="KW-1185">Reference proteome</keyword>
<dbReference type="SUPFAM" id="SSF81296">
    <property type="entry name" value="E set domains"/>
    <property type="match status" value="1"/>
</dbReference>
<dbReference type="GO" id="GO:0003844">
    <property type="term" value="F:1,4-alpha-glucan branching enzyme activity"/>
    <property type="evidence" value="ECO:0007669"/>
    <property type="project" value="UniProtKB-EC"/>
</dbReference>
<dbReference type="OrthoDB" id="196493at2759"/>
<dbReference type="Gene3D" id="3.20.20.80">
    <property type="entry name" value="Glycosidases"/>
    <property type="match status" value="1"/>
</dbReference>
<dbReference type="InterPro" id="IPR006047">
    <property type="entry name" value="GH13_cat_dom"/>
</dbReference>
<dbReference type="Gene3D" id="2.60.40.1180">
    <property type="entry name" value="Golgi alpha-mannosidase II"/>
    <property type="match status" value="1"/>
</dbReference>
<dbReference type="FunFam" id="2.60.40.10:FF:001874">
    <property type="entry name" value="1,4-alpha-glucan-branching enzyme"/>
    <property type="match status" value="1"/>
</dbReference>
<dbReference type="InterPro" id="IPR014756">
    <property type="entry name" value="Ig_E-set"/>
</dbReference>
<reference evidence="11" key="1">
    <citation type="submission" date="2024-06" db="UniProtKB">
        <authorList>
            <consortium name="RefSeq"/>
        </authorList>
    </citation>
    <scope>NUCLEOTIDE SEQUENCE [LARGE SCALE GENOMIC DNA]</scope>
</reference>
<organism evidence="11 12">
    <name type="scientific">Crassostrea virginica</name>
    <name type="common">Eastern oyster</name>
    <dbReference type="NCBI Taxonomy" id="6565"/>
    <lineage>
        <taxon>Eukaryota</taxon>
        <taxon>Metazoa</taxon>
        <taxon>Spiralia</taxon>
        <taxon>Lophotrochozoa</taxon>
        <taxon>Mollusca</taxon>
        <taxon>Bivalvia</taxon>
        <taxon>Autobranchia</taxon>
        <taxon>Pteriomorphia</taxon>
        <taxon>Ostreida</taxon>
        <taxon>Ostreoidea</taxon>
        <taxon>Ostreidae</taxon>
        <taxon>Crassostrea</taxon>
    </lineage>
</organism>
<evidence type="ECO:0000256" key="5">
    <source>
        <dbReference type="ARBA" id="ARBA00022490"/>
    </source>
</evidence>
<dbReference type="PANTHER" id="PTHR43651">
    <property type="entry name" value="1,4-ALPHA-GLUCAN-BRANCHING ENZYME"/>
    <property type="match status" value="1"/>
</dbReference>
<reference evidence="12" key="2">
    <citation type="submission" date="2025-08" db="UniProtKB">
        <authorList>
            <consortium name="RefSeq"/>
        </authorList>
    </citation>
    <scope>IDENTIFICATION</scope>
    <source>
        <tissue evidence="12">Whole sample</tissue>
    </source>
</reference>
<name>A0A8B8BD52_CRAVI</name>
<dbReference type="FunFam" id="3.20.20.80:FF:000001">
    <property type="entry name" value="1,4-alpha-glucan branching enzyme"/>
    <property type="match status" value="1"/>
</dbReference>
<dbReference type="EC" id="2.4.1.18" evidence="4"/>
<feature type="active site" description="Nucleophile" evidence="9">
    <location>
        <position position="346"/>
    </location>
</feature>
<comment type="similarity">
    <text evidence="3">Belongs to the glycosyl hydrolase 13 family. GlgB subfamily.</text>
</comment>
<dbReference type="InterPro" id="IPR037439">
    <property type="entry name" value="Branching_enzy"/>
</dbReference>
<evidence type="ECO:0000313" key="11">
    <source>
        <dbReference type="Proteomes" id="UP000694844"/>
    </source>
</evidence>
<evidence type="ECO:0000256" key="8">
    <source>
        <dbReference type="ARBA" id="ARBA00060592"/>
    </source>
</evidence>
<evidence type="ECO:0000256" key="4">
    <source>
        <dbReference type="ARBA" id="ARBA00012541"/>
    </source>
</evidence>
<evidence type="ECO:0000313" key="12">
    <source>
        <dbReference type="RefSeq" id="XP_022301128.1"/>
    </source>
</evidence>
<feature type="domain" description="Glycosyl hydrolase family 13 catalytic" evidence="10">
    <location>
        <begin position="192"/>
        <end position="574"/>
    </location>
</feature>
<keyword evidence="7" id="KW-0808">Transferase</keyword>